<evidence type="ECO:0000313" key="8">
    <source>
        <dbReference type="Proteomes" id="UP001217089"/>
    </source>
</evidence>
<evidence type="ECO:0000259" key="6">
    <source>
        <dbReference type="PROSITE" id="PS50835"/>
    </source>
</evidence>
<proteinExistence type="predicted"/>
<keyword evidence="2" id="KW-0472">Membrane</keyword>
<evidence type="ECO:0000256" key="3">
    <source>
        <dbReference type="ARBA" id="ARBA00023157"/>
    </source>
</evidence>
<dbReference type="EMBL" id="JARBDR010000328">
    <property type="protein sequence ID" value="KAJ8316233.1"/>
    <property type="molecule type" value="Genomic_DNA"/>
</dbReference>
<comment type="caution">
    <text evidence="7">The sequence shown here is derived from an EMBL/GenBank/DDBJ whole genome shotgun (WGS) entry which is preliminary data.</text>
</comment>
<dbReference type="InterPro" id="IPR013162">
    <property type="entry name" value="CD80_C2-set"/>
</dbReference>
<evidence type="ECO:0000313" key="7">
    <source>
        <dbReference type="EMBL" id="KAJ8316233.1"/>
    </source>
</evidence>
<keyword evidence="3" id="KW-1015">Disulfide bond</keyword>
<comment type="subcellular location">
    <subcellularLocation>
        <location evidence="1">Membrane</location>
        <topology evidence="1">Single-pass type I membrane protein</topology>
    </subcellularLocation>
</comment>
<dbReference type="InterPro" id="IPR007110">
    <property type="entry name" value="Ig-like_dom"/>
</dbReference>
<evidence type="ECO:0000256" key="1">
    <source>
        <dbReference type="ARBA" id="ARBA00004479"/>
    </source>
</evidence>
<dbReference type="InterPro" id="IPR036179">
    <property type="entry name" value="Ig-like_dom_sf"/>
</dbReference>
<feature type="domain" description="Ig-like" evidence="6">
    <location>
        <begin position="67"/>
        <end position="164"/>
    </location>
</feature>
<reference evidence="7 8" key="1">
    <citation type="submission" date="2022-12" db="EMBL/GenBank/DDBJ databases">
        <title>Chromosome-level genome of Tegillarca granosa.</title>
        <authorList>
            <person name="Kim J."/>
        </authorList>
    </citation>
    <scope>NUCLEOTIDE SEQUENCE [LARGE SCALE GENOMIC DNA]</scope>
    <source>
        <strain evidence="7">Teg-2019</strain>
        <tissue evidence="7">Adductor muscle</tissue>
    </source>
</reference>
<dbReference type="PANTHER" id="PTHR11640">
    <property type="entry name" value="NEPHRIN"/>
    <property type="match status" value="1"/>
</dbReference>
<evidence type="ECO:0000256" key="2">
    <source>
        <dbReference type="ARBA" id="ARBA00023136"/>
    </source>
</evidence>
<dbReference type="SUPFAM" id="SSF48726">
    <property type="entry name" value="Immunoglobulin"/>
    <property type="match status" value="2"/>
</dbReference>
<dbReference type="InterPro" id="IPR013783">
    <property type="entry name" value="Ig-like_fold"/>
</dbReference>
<organism evidence="7 8">
    <name type="scientific">Tegillarca granosa</name>
    <name type="common">Malaysian cockle</name>
    <name type="synonym">Anadara granosa</name>
    <dbReference type="NCBI Taxonomy" id="220873"/>
    <lineage>
        <taxon>Eukaryota</taxon>
        <taxon>Metazoa</taxon>
        <taxon>Spiralia</taxon>
        <taxon>Lophotrochozoa</taxon>
        <taxon>Mollusca</taxon>
        <taxon>Bivalvia</taxon>
        <taxon>Autobranchia</taxon>
        <taxon>Pteriomorphia</taxon>
        <taxon>Arcoida</taxon>
        <taxon>Arcoidea</taxon>
        <taxon>Arcidae</taxon>
        <taxon>Tegillarca</taxon>
    </lineage>
</organism>
<dbReference type="Pfam" id="PF08205">
    <property type="entry name" value="C2-set_2"/>
    <property type="match status" value="1"/>
</dbReference>
<gene>
    <name evidence="7" type="ORF">KUTeg_006247</name>
</gene>
<name>A0ABQ9FFY1_TEGGR</name>
<keyword evidence="5" id="KW-0393">Immunoglobulin domain</keyword>
<keyword evidence="4" id="KW-0325">Glycoprotein</keyword>
<protein>
    <recommendedName>
        <fullName evidence="6">Ig-like domain-containing protein</fullName>
    </recommendedName>
</protein>
<evidence type="ECO:0000256" key="4">
    <source>
        <dbReference type="ARBA" id="ARBA00023180"/>
    </source>
</evidence>
<sequence>IDPTIPGYPTYSIEASTQGANEEFNLRIQGTTLRDDANFECQVGPANGEPFLRASANLTIIVPPEFPEILGYRNGVTVDIPYTQHLINFTCLVRNARPAATIKWYRNDQLVTQGIQTFTEPIVGDKRENTRSILTIGPSSNHQQEHGAVYKCSAENTALNTPLTSQKILYYLFI</sequence>
<dbReference type="Gene3D" id="2.60.40.10">
    <property type="entry name" value="Immunoglobulins"/>
    <property type="match status" value="2"/>
</dbReference>
<feature type="non-terminal residue" evidence="7">
    <location>
        <position position="1"/>
    </location>
</feature>
<dbReference type="PANTHER" id="PTHR11640:SF136">
    <property type="entry name" value="NEPHRIN"/>
    <property type="match status" value="1"/>
</dbReference>
<dbReference type="Proteomes" id="UP001217089">
    <property type="component" value="Unassembled WGS sequence"/>
</dbReference>
<keyword evidence="8" id="KW-1185">Reference proteome</keyword>
<dbReference type="PROSITE" id="PS50835">
    <property type="entry name" value="IG_LIKE"/>
    <property type="match status" value="1"/>
</dbReference>
<evidence type="ECO:0000256" key="5">
    <source>
        <dbReference type="ARBA" id="ARBA00023319"/>
    </source>
</evidence>
<accession>A0ABQ9FFY1</accession>
<dbReference type="InterPro" id="IPR051275">
    <property type="entry name" value="Cell_adhesion_signaling"/>
</dbReference>